<organism evidence="2 3">
    <name type="scientific">Xanthobacter flavus</name>
    <dbReference type="NCBI Taxonomy" id="281"/>
    <lineage>
        <taxon>Bacteria</taxon>
        <taxon>Pseudomonadati</taxon>
        <taxon>Pseudomonadota</taxon>
        <taxon>Alphaproteobacteria</taxon>
        <taxon>Hyphomicrobiales</taxon>
        <taxon>Xanthobacteraceae</taxon>
        <taxon>Xanthobacter</taxon>
    </lineage>
</organism>
<reference evidence="2" key="1">
    <citation type="submission" date="2022-12" db="EMBL/GenBank/DDBJ databases">
        <title>Reference genome sequencing for broad-spectrum identification of bacterial and archaeal isolates by mass spectrometry.</title>
        <authorList>
            <person name="Sekiguchi Y."/>
            <person name="Tourlousse D.M."/>
        </authorList>
    </citation>
    <scope>NUCLEOTIDE SEQUENCE</scope>
    <source>
        <strain evidence="2">301</strain>
    </source>
</reference>
<evidence type="ECO:0000256" key="1">
    <source>
        <dbReference type="SAM" id="MobiDB-lite"/>
    </source>
</evidence>
<evidence type="ECO:0000313" key="2">
    <source>
        <dbReference type="EMBL" id="GLI24711.1"/>
    </source>
</evidence>
<accession>A0A9W6CRB1</accession>
<evidence type="ECO:0000313" key="3">
    <source>
        <dbReference type="Proteomes" id="UP001144397"/>
    </source>
</evidence>
<dbReference type="AlphaFoldDB" id="A0A9W6CRB1"/>
<comment type="caution">
    <text evidence="2">The sequence shown here is derived from an EMBL/GenBank/DDBJ whole genome shotgun (WGS) entry which is preliminary data.</text>
</comment>
<feature type="region of interest" description="Disordered" evidence="1">
    <location>
        <begin position="1"/>
        <end position="72"/>
    </location>
</feature>
<sequence length="72" mass="7512">MEAVMKPQDATPQKAKEGHPPADAAEARRVEAQRQKPAAGPHAKPQLTDPEKTPGAGALPDPDKPQDPDATG</sequence>
<dbReference type="EMBL" id="BSDO01000008">
    <property type="protein sequence ID" value="GLI24711.1"/>
    <property type="molecule type" value="Genomic_DNA"/>
</dbReference>
<protein>
    <submittedName>
        <fullName evidence="2">Uncharacterized protein</fullName>
    </submittedName>
</protein>
<proteinExistence type="predicted"/>
<feature type="compositionally biased region" description="Basic and acidic residues" evidence="1">
    <location>
        <begin position="14"/>
        <end position="34"/>
    </location>
</feature>
<dbReference type="Proteomes" id="UP001144397">
    <property type="component" value="Unassembled WGS sequence"/>
</dbReference>
<name>A0A9W6CRB1_XANFL</name>
<feature type="compositionally biased region" description="Basic and acidic residues" evidence="1">
    <location>
        <begin position="61"/>
        <end position="72"/>
    </location>
</feature>
<gene>
    <name evidence="2" type="ORF">XFLAVUS301_43850</name>
</gene>